<dbReference type="EMBL" id="CAKM01000262">
    <property type="protein sequence ID" value="CCJ30686.1"/>
    <property type="molecule type" value="Genomic_DNA"/>
</dbReference>
<proteinExistence type="inferred from homology"/>
<dbReference type="PANTHER" id="PTHR12749">
    <property type="entry name" value="EXCISION REPAIR CROSS-COMPLEMENTING 1 ERCC1"/>
    <property type="match status" value="1"/>
</dbReference>
<dbReference type="Gene3D" id="1.10.150.20">
    <property type="entry name" value="5' to 3' exonuclease, C-terminal subdomain"/>
    <property type="match status" value="1"/>
</dbReference>
<evidence type="ECO:0000259" key="8">
    <source>
        <dbReference type="Pfam" id="PF03834"/>
    </source>
</evidence>
<comment type="similarity">
    <text evidence="2">Belongs to the ERCC1/RAD10/SWI10 family.</text>
</comment>
<accession>L0PE48</accession>
<evidence type="ECO:0000256" key="3">
    <source>
        <dbReference type="ARBA" id="ARBA00022763"/>
    </source>
</evidence>
<dbReference type="GO" id="GO:0003697">
    <property type="term" value="F:single-stranded DNA binding"/>
    <property type="evidence" value="ECO:0007669"/>
    <property type="project" value="TreeGrafter"/>
</dbReference>
<evidence type="ECO:0000256" key="2">
    <source>
        <dbReference type="ARBA" id="ARBA00008283"/>
    </source>
</evidence>
<dbReference type="InterPro" id="IPR047260">
    <property type="entry name" value="ERCC1-like_central_dom"/>
</dbReference>
<dbReference type="SUPFAM" id="SSF47781">
    <property type="entry name" value="RuvA domain 2-like"/>
    <property type="match status" value="1"/>
</dbReference>
<comment type="subcellular location">
    <subcellularLocation>
        <location evidence="1">Nucleus</location>
    </subcellularLocation>
</comment>
<dbReference type="FunCoup" id="L0PE48">
    <property type="interactions" value="64"/>
</dbReference>
<evidence type="ECO:0000313" key="9">
    <source>
        <dbReference type="EMBL" id="CCJ30686.1"/>
    </source>
</evidence>
<dbReference type="InterPro" id="IPR004579">
    <property type="entry name" value="ERCC1/RAD10/SWI10"/>
</dbReference>
<evidence type="ECO:0000256" key="6">
    <source>
        <dbReference type="ARBA" id="ARBA00023242"/>
    </source>
</evidence>
<dbReference type="SUPFAM" id="SSF52980">
    <property type="entry name" value="Restriction endonuclease-like"/>
    <property type="match status" value="1"/>
</dbReference>
<dbReference type="InterPro" id="IPR011335">
    <property type="entry name" value="Restrct_endonuc-II-like"/>
</dbReference>
<evidence type="ECO:0000313" key="10">
    <source>
        <dbReference type="Proteomes" id="UP000010422"/>
    </source>
</evidence>
<sequence>MNQSMESSELEKQDKLIKPVTSDNSALRITPSTRATGLHAILVNPRQKKNPVLEYGDSPADYVLGAGTCALFLRQPTIPFIIPGIHLPSPTELGEGVSTASIKLIVNNQDCHETALRELTKTCIINDATLILSWSFAEAGRYLETYKSLEHASFSIIQGKSHEDYYSKLVECFTSIRYITKDDTYAMLSNFRSIKKAVNAEKEEILMIGGWGEQKANLFKKTVTQPFIVKDSEKQ</sequence>
<dbReference type="GO" id="GO:0006302">
    <property type="term" value="P:double-strand break repair"/>
    <property type="evidence" value="ECO:0007669"/>
    <property type="project" value="UniProtKB-ARBA"/>
</dbReference>
<name>L0PE48_PNEJI</name>
<evidence type="ECO:0000256" key="7">
    <source>
        <dbReference type="SAM" id="MobiDB-lite"/>
    </source>
</evidence>
<dbReference type="GO" id="GO:0070522">
    <property type="term" value="C:ERCC4-ERCC1 complex"/>
    <property type="evidence" value="ECO:0007669"/>
    <property type="project" value="TreeGrafter"/>
</dbReference>
<evidence type="ECO:0000256" key="1">
    <source>
        <dbReference type="ARBA" id="ARBA00004123"/>
    </source>
</evidence>
<dbReference type="GO" id="GO:0003684">
    <property type="term" value="F:damaged DNA binding"/>
    <property type="evidence" value="ECO:0007669"/>
    <property type="project" value="InterPro"/>
</dbReference>
<dbReference type="STRING" id="1209962.L0PE48"/>
<keyword evidence="3" id="KW-0227">DNA damage</keyword>
<dbReference type="Gene3D" id="3.40.50.10130">
    <property type="match status" value="1"/>
</dbReference>
<dbReference type="InterPro" id="IPR010994">
    <property type="entry name" value="RuvA_2-like"/>
</dbReference>
<dbReference type="GO" id="GO:0070914">
    <property type="term" value="P:UV-damage excision repair"/>
    <property type="evidence" value="ECO:0007669"/>
    <property type="project" value="TreeGrafter"/>
</dbReference>
<dbReference type="InParanoid" id="L0PE48"/>
<gene>
    <name evidence="9" type="ORF">PNEJI1_000345</name>
</gene>
<keyword evidence="5" id="KW-0234">DNA repair</keyword>
<dbReference type="GO" id="GO:0000110">
    <property type="term" value="C:nucleotide-excision repair factor 1 complex"/>
    <property type="evidence" value="ECO:0007669"/>
    <property type="project" value="TreeGrafter"/>
</dbReference>
<dbReference type="VEuPathDB" id="FungiDB:PNEJI1_000345"/>
<dbReference type="AlphaFoldDB" id="L0PE48"/>
<reference evidence="9 10" key="1">
    <citation type="journal article" date="2012" name="MBio">
        <title>De novo assembly of the Pneumocystis jirovecii genome from a single bronchoalveolar lavage fluid specimen from a patient.</title>
        <authorList>
            <person name="Cisse O.H."/>
            <person name="Pagni M."/>
            <person name="Hauser P.M."/>
        </authorList>
    </citation>
    <scope>NUCLEOTIDE SEQUENCE [LARGE SCALE GENOMIC DNA]</scope>
    <source>
        <strain evidence="9 10">SE8</strain>
    </source>
</reference>
<dbReference type="PANTHER" id="PTHR12749:SF0">
    <property type="entry name" value="DNA EXCISION REPAIR PROTEIN ERCC-1"/>
    <property type="match status" value="1"/>
</dbReference>
<feature type="region of interest" description="Disordered" evidence="7">
    <location>
        <begin position="1"/>
        <end position="23"/>
    </location>
</feature>
<dbReference type="Pfam" id="PF03834">
    <property type="entry name" value="Rad10"/>
    <property type="match status" value="1"/>
</dbReference>
<comment type="caution">
    <text evidence="9">The sequence shown here is derived from an EMBL/GenBank/DDBJ whole genome shotgun (WGS) entry which is preliminary data.</text>
</comment>
<dbReference type="CDD" id="cd22325">
    <property type="entry name" value="ERCC1_C-like"/>
    <property type="match status" value="1"/>
</dbReference>
<keyword evidence="6" id="KW-0539">Nucleus</keyword>
<feature type="domain" description="ERCC1-like central" evidence="8">
    <location>
        <begin position="41"/>
        <end position="147"/>
    </location>
</feature>
<dbReference type="Proteomes" id="UP000010422">
    <property type="component" value="Unassembled WGS sequence"/>
</dbReference>
<dbReference type="GO" id="GO:0006312">
    <property type="term" value="P:mitotic recombination"/>
    <property type="evidence" value="ECO:0007669"/>
    <property type="project" value="TreeGrafter"/>
</dbReference>
<organism evidence="10">
    <name type="scientific">Pneumocystis jirovecii</name>
    <name type="common">Human pneumocystis pneumonia agent</name>
    <dbReference type="NCBI Taxonomy" id="42068"/>
    <lineage>
        <taxon>Eukaryota</taxon>
        <taxon>Fungi</taxon>
        <taxon>Dikarya</taxon>
        <taxon>Ascomycota</taxon>
        <taxon>Taphrinomycotina</taxon>
        <taxon>Pneumocystomycetes</taxon>
        <taxon>Pneumocystaceae</taxon>
        <taxon>Pneumocystis</taxon>
    </lineage>
</organism>
<evidence type="ECO:0000256" key="4">
    <source>
        <dbReference type="ARBA" id="ARBA00023125"/>
    </source>
</evidence>
<protein>
    <recommendedName>
        <fullName evidence="8">ERCC1-like central domain-containing protein</fullName>
    </recommendedName>
</protein>
<keyword evidence="4" id="KW-0238">DNA-binding</keyword>
<evidence type="ECO:0000256" key="5">
    <source>
        <dbReference type="ARBA" id="ARBA00023204"/>
    </source>
</evidence>